<accession>A0A820JHW1</accession>
<gene>
    <name evidence="1" type="ORF">OTI717_LOCUS42761</name>
</gene>
<reference evidence="1" key="1">
    <citation type="submission" date="2021-02" db="EMBL/GenBank/DDBJ databases">
        <authorList>
            <person name="Nowell W R."/>
        </authorList>
    </citation>
    <scope>NUCLEOTIDE SEQUENCE</scope>
</reference>
<name>A0A820JHW1_9BILA</name>
<dbReference type="EMBL" id="CAJOAX010054632">
    <property type="protein sequence ID" value="CAF4324359.1"/>
    <property type="molecule type" value="Genomic_DNA"/>
</dbReference>
<protein>
    <submittedName>
        <fullName evidence="1">Uncharacterized protein</fullName>
    </submittedName>
</protein>
<sequence>NDRSMSLLSKRNLFEDCTNFIQANFPDDNSLPYTTYQQAKQLNKTYVAVKDLISTAFQSESSDTNISWLSKSDKLAQFSME</sequence>
<comment type="caution">
    <text evidence="1">The sequence shown here is derived from an EMBL/GenBank/DDBJ whole genome shotgun (WGS) entry which is preliminary data.</text>
</comment>
<evidence type="ECO:0000313" key="2">
    <source>
        <dbReference type="Proteomes" id="UP000663823"/>
    </source>
</evidence>
<proteinExistence type="predicted"/>
<evidence type="ECO:0000313" key="1">
    <source>
        <dbReference type="EMBL" id="CAF4324359.1"/>
    </source>
</evidence>
<organism evidence="1 2">
    <name type="scientific">Rotaria sordida</name>
    <dbReference type="NCBI Taxonomy" id="392033"/>
    <lineage>
        <taxon>Eukaryota</taxon>
        <taxon>Metazoa</taxon>
        <taxon>Spiralia</taxon>
        <taxon>Gnathifera</taxon>
        <taxon>Rotifera</taxon>
        <taxon>Eurotatoria</taxon>
        <taxon>Bdelloidea</taxon>
        <taxon>Philodinida</taxon>
        <taxon>Philodinidae</taxon>
        <taxon>Rotaria</taxon>
    </lineage>
</organism>
<feature type="non-terminal residue" evidence="1">
    <location>
        <position position="1"/>
    </location>
</feature>
<dbReference type="Proteomes" id="UP000663823">
    <property type="component" value="Unassembled WGS sequence"/>
</dbReference>
<dbReference type="AlphaFoldDB" id="A0A820JHW1"/>